<name>A0A0E3HCM8_9CAUD</name>
<proteinExistence type="predicted"/>
<organism evidence="1 2">
    <name type="scientific">Synechococcus phage ACG-2014g</name>
    <dbReference type="NCBI Taxonomy" id="1493512"/>
    <lineage>
        <taxon>Viruses</taxon>
        <taxon>Duplodnaviria</taxon>
        <taxon>Heunggongvirae</taxon>
        <taxon>Uroviricota</taxon>
        <taxon>Caudoviricetes</taxon>
        <taxon>Pantevenvirales</taxon>
        <taxon>Kyanoviridae</taxon>
        <taxon>Macariavirus</taxon>
        <taxon>Macariavirus tuscon14g</taxon>
    </lineage>
</organism>
<dbReference type="GeneID" id="24171814"/>
<dbReference type="Proteomes" id="UP000033010">
    <property type="component" value="Segment"/>
</dbReference>
<protein>
    <submittedName>
        <fullName evidence="1">Uncharacterized protein</fullName>
    </submittedName>
</protein>
<reference evidence="1 2" key="1">
    <citation type="submission" date="2013-12" db="EMBL/GenBank/DDBJ databases">
        <title>Ecological redundancy of diverse viral populations within a natural community.</title>
        <authorList>
            <person name="Gregory A.C."/>
            <person name="LaButti K."/>
            <person name="Copeland A."/>
            <person name="Woyke T."/>
            <person name="Sullivan M.B."/>
        </authorList>
    </citation>
    <scope>NUCLEOTIDE SEQUENCE [LARGE SCALE GENOMIC DNA]</scope>
    <source>
        <strain evidence="1">Syn7803US105</strain>
    </source>
</reference>
<accession>A0A0E3HCM8</accession>
<dbReference type="KEGG" id="vg:24171814"/>
<dbReference type="RefSeq" id="YP_009133744.1">
    <property type="nucleotide sequence ID" value="NC_026924.1"/>
</dbReference>
<evidence type="ECO:0000313" key="2">
    <source>
        <dbReference type="Proteomes" id="UP000033010"/>
    </source>
</evidence>
<keyword evidence="2" id="KW-1185">Reference proteome</keyword>
<sequence length="50" mass="5710">MNTEFYEGLSNEDALFDLFVDQLHHFAELELEEPKTTTGSVAQMDRATAF</sequence>
<gene>
    <name evidence="1" type="ORF">Syn7803US105_184</name>
</gene>
<evidence type="ECO:0000313" key="1">
    <source>
        <dbReference type="EMBL" id="AIX24528.1"/>
    </source>
</evidence>
<dbReference type="OrthoDB" id="27463at10239"/>
<dbReference type="EMBL" id="KJ019071">
    <property type="protein sequence ID" value="AIX24528.1"/>
    <property type="molecule type" value="Genomic_DNA"/>
</dbReference>